<dbReference type="AlphaFoldDB" id="C7RNN8"/>
<dbReference type="NCBIfam" id="TIGR03017">
    <property type="entry name" value="EpsF"/>
    <property type="match status" value="1"/>
</dbReference>
<keyword evidence="1" id="KW-1133">Transmembrane helix</keyword>
<dbReference type="PANTHER" id="PTHR32309:SF13">
    <property type="entry name" value="FERRIC ENTEROBACTIN TRANSPORT PROTEIN FEPE"/>
    <property type="match status" value="1"/>
</dbReference>
<proteinExistence type="predicted"/>
<evidence type="ECO:0000259" key="2">
    <source>
        <dbReference type="Pfam" id="PF13807"/>
    </source>
</evidence>
<accession>C7RNN8</accession>
<dbReference type="InterPro" id="IPR050445">
    <property type="entry name" value="Bact_polysacc_biosynth/exp"/>
</dbReference>
<feature type="transmembrane region" description="Helical" evidence="1">
    <location>
        <begin position="397"/>
        <end position="419"/>
    </location>
</feature>
<keyword evidence="1" id="KW-0472">Membrane</keyword>
<keyword evidence="1" id="KW-0812">Transmembrane</keyword>
<dbReference type="EMBL" id="CP001715">
    <property type="protein sequence ID" value="ACV34174.1"/>
    <property type="molecule type" value="Genomic_DNA"/>
</dbReference>
<evidence type="ECO:0000313" key="3">
    <source>
        <dbReference type="EMBL" id="ACV34174.1"/>
    </source>
</evidence>
<dbReference type="OrthoDB" id="8559110at2"/>
<dbReference type="InterPro" id="IPR017468">
    <property type="entry name" value="Chain_len_reg_EpsF"/>
</dbReference>
<evidence type="ECO:0000256" key="1">
    <source>
        <dbReference type="SAM" id="Phobius"/>
    </source>
</evidence>
<organism evidence="3">
    <name type="scientific">Accumulibacter regalis</name>
    <dbReference type="NCBI Taxonomy" id="522306"/>
    <lineage>
        <taxon>Bacteria</taxon>
        <taxon>Pseudomonadati</taxon>
        <taxon>Pseudomonadota</taxon>
        <taxon>Betaproteobacteria</taxon>
        <taxon>Candidatus Accumulibacter</taxon>
    </lineage>
</organism>
<sequence precursor="true">MSLQQFLLILRAHWKVLLGTLATTVATTLVVSLVMPRQYSANTSMVVDVKSPDPLLGVLLPAQVLPGYMATQVDIITSDRVAQLAVRLLGLDKNPTVIEEWQDATEGRGTVEVWLAQALQKKLDVKPSRESNVINIVFKGADPRFAAAVANAFAQAYIDTTLELKVEPAKQYAAWFVARTKQLRDAVEEAQGKLSSYQREHGIIAVDERLDVENARLAELSTQLVIIEGQKTESQSRQNQAGRDGETSAEVLQNSLIQALKGDVARQEAKREEIGSRVGKNHPEYQRISSEIDALRERVTQETRRVTSGLGTATKVNVRRESEIRTALEAQKEKVLALKDLRDQVSVLQKDVESAQRSYELVTQRLAQTSLESQTQQTNLVVLTAATPPLEPSSPRILLNTLVAIFLGTLLGVAATLLLELLSRRIRSPEDLMETVGLPLLAVIGPAEGKAAPARDRRHLMARLRFKRGVH</sequence>
<feature type="domain" description="Tyrosine-protein kinase G-rich" evidence="2">
    <location>
        <begin position="347"/>
        <end position="418"/>
    </location>
</feature>
<dbReference type="PANTHER" id="PTHR32309">
    <property type="entry name" value="TYROSINE-PROTEIN KINASE"/>
    <property type="match status" value="1"/>
</dbReference>
<dbReference type="eggNOG" id="COG3206">
    <property type="taxonomic scope" value="Bacteria"/>
</dbReference>
<dbReference type="Pfam" id="PF13807">
    <property type="entry name" value="GNVR"/>
    <property type="match status" value="1"/>
</dbReference>
<dbReference type="InterPro" id="IPR032807">
    <property type="entry name" value="GNVR"/>
</dbReference>
<dbReference type="GO" id="GO:0005886">
    <property type="term" value="C:plasma membrane"/>
    <property type="evidence" value="ECO:0007669"/>
    <property type="project" value="TreeGrafter"/>
</dbReference>
<reference evidence="3" key="2">
    <citation type="submission" date="2009-09" db="EMBL/GenBank/DDBJ databases">
        <title>Complete sequence of chromosome of Candidatus Accumulibacter phosphatis clade IIA str. UW-1.</title>
        <authorList>
            <consortium name="US DOE Joint Genome Institute"/>
            <person name="Martin H.G."/>
            <person name="Ivanova N."/>
            <person name="Kunin V."/>
            <person name="Warnecke F."/>
            <person name="Barry K."/>
            <person name="He S."/>
            <person name="Salamov A."/>
            <person name="Szeto E."/>
            <person name="Dalin E."/>
            <person name="Pangilinan J.L."/>
            <person name="Lapidus A."/>
            <person name="Lowry S."/>
            <person name="Kyrpides N.C."/>
            <person name="McMahon K.D."/>
            <person name="Hugenholtz P."/>
        </authorList>
    </citation>
    <scope>NUCLEOTIDE SEQUENCE [LARGE SCALE GENOMIC DNA]</scope>
    <source>
        <strain evidence="3">UW-1</strain>
    </source>
</reference>
<dbReference type="KEGG" id="app:CAP2UW1_0830"/>
<dbReference type="GO" id="GO:0004713">
    <property type="term" value="F:protein tyrosine kinase activity"/>
    <property type="evidence" value="ECO:0007669"/>
    <property type="project" value="TreeGrafter"/>
</dbReference>
<gene>
    <name evidence="3" type="ordered locus">CAP2UW1_0830</name>
</gene>
<name>C7RNN8_ACCRE</name>
<dbReference type="STRING" id="522306.CAP2UW1_0830"/>
<feature type="transmembrane region" description="Helical" evidence="1">
    <location>
        <begin position="12"/>
        <end position="35"/>
    </location>
</feature>
<dbReference type="HOGENOM" id="CLU_009912_5_3_4"/>
<reference evidence="3" key="1">
    <citation type="submission" date="2009-08" db="EMBL/GenBank/DDBJ databases">
        <authorList>
            <consortium name="US DOE Joint Genome Institute"/>
            <person name="Lucas S."/>
            <person name="Copeland A."/>
            <person name="Lapidus A."/>
            <person name="Glavina del Rio T."/>
            <person name="Dalin E."/>
            <person name="Tice H."/>
            <person name="Bruce D."/>
            <person name="Barry K."/>
            <person name="Pitluck S."/>
            <person name="Lowry S."/>
            <person name="Larimer F."/>
            <person name="Land M."/>
            <person name="Hauser L."/>
            <person name="Kyrpides N."/>
            <person name="Ivanova N."/>
            <person name="McMahon K.D."/>
            <person name="Hugenholtz P."/>
        </authorList>
    </citation>
    <scope>NUCLEOTIDE SEQUENCE</scope>
    <source>
        <strain evidence="3">UW-1</strain>
    </source>
</reference>
<protein>
    <submittedName>
        <fullName evidence="3">Chain length determinant protein EpsF</fullName>
    </submittedName>
</protein>